<feature type="transmembrane region" description="Helical" evidence="20">
    <location>
        <begin position="423"/>
        <end position="444"/>
    </location>
</feature>
<sequence length="886" mass="101742">MFVSLFFVFLLTDGASSEGKCAYQDVIKHLGLTYNNKTFHMTRPVADYSVPTYIFMELYVYTILEVEWQNDFILWEPDQFCGISNLSVPAELIWKPDLTVEEATENDKSKPNPYVTILFNGTTGIIYNHVLVSTCKMQVFRFPFDTQSCNLTFRSVIHSDKEIEIDTFNDKWSIRESREMIQKQSEWELISIEINKETVENFFRFDQSLMIYTIKIKRRSALYIVNFILPILFFLCLDLASFLISDTSGEKLGFKVTVLLAVTVMQLILNEILPSSSERIPLIAVYCIGVFALMMLSLLESVFVMHLIEKDNAPQDNETDEDLRLSEDKRGKARCEGEVNKCVHSSSSCDVSPIKTPSEKLPVATEDSNIQLMEVSLALYETDAVKTPKGMGGSNLPIPFVVWVSIYRQHSEDRGEHFHISDFGLFLILNELVMFVSLFFVFLFTDGASSEGKCAYQDLIKHLGLTYDNKTFHMTRPVADYSEPTRVIMELTVSAILEVRGKDQIFVSCITIKMMWENDFVRWNETEFCDNRYLIVPAELMWKPHLSILELTESDKSKPNPYVIIRSYGDVTLMDELVLVSTCKMQVYRFPFDTQSCKLTFRSVVHSDEEIKFLLTPYERITEKSRRMTQNQSEWELISITSVIKTEETFIRFNQSLLIYTIKIKRRSALYIVNFILPILFFLCLDLASFLISDTSGEKLGFKVTVLLAVTVMQLILNEILPSSSERIPLIAVYCIGVFALMMLSLLESVFVMYLIEKDNAPQDNETDEDLRLSEDKRGKARCEGEVNKCVHSSSGCDVSPIKTPSEKLPVATEDSNIQLMEVSLTLYEVRNQIKTLLVSSRKEEAKPGYWTKVARRINKVFIICYVSAIIVFLAYIFSIWTVDND</sequence>
<keyword evidence="14" id="KW-0407">Ion channel</keyword>
<feature type="domain" description="Neurotransmitter-gated ion-channel ligand-binding" evidence="22">
    <location>
        <begin position="459"/>
        <end position="667"/>
    </location>
</feature>
<evidence type="ECO:0000256" key="17">
    <source>
        <dbReference type="ARBA" id="ARBA00036239"/>
    </source>
</evidence>
<comment type="catalytic activity">
    <reaction evidence="17">
        <text>Na(+)(in) = Na(+)(out)</text>
        <dbReference type="Rhea" id="RHEA:34963"/>
        <dbReference type="ChEBI" id="CHEBI:29101"/>
    </reaction>
</comment>
<evidence type="ECO:0000256" key="19">
    <source>
        <dbReference type="ARBA" id="ARBA00037540"/>
    </source>
</evidence>
<evidence type="ECO:0000256" key="1">
    <source>
        <dbReference type="ARBA" id="ARBA00022448"/>
    </source>
</evidence>
<evidence type="ECO:0000256" key="20">
    <source>
        <dbReference type="SAM" id="Phobius"/>
    </source>
</evidence>
<evidence type="ECO:0000259" key="22">
    <source>
        <dbReference type="Pfam" id="PF02931"/>
    </source>
</evidence>
<gene>
    <name evidence="24" type="ORF">JOB18_029379</name>
</gene>
<dbReference type="Proteomes" id="UP000693946">
    <property type="component" value="Linkage Group LG18"/>
</dbReference>
<dbReference type="Pfam" id="PF02932">
    <property type="entry name" value="Neur_chan_memb"/>
    <property type="match status" value="2"/>
</dbReference>
<comment type="subcellular location">
    <subcellularLocation>
        <location evidence="15">Postsynaptic cell membrane</location>
        <topology evidence="15">Multi-pass membrane protein</topology>
    </subcellularLocation>
</comment>
<evidence type="ECO:0000256" key="10">
    <source>
        <dbReference type="ARBA" id="ARBA00023170"/>
    </source>
</evidence>
<dbReference type="EMBL" id="JAGKHQ010000010">
    <property type="protein sequence ID" value="KAG7507273.1"/>
    <property type="molecule type" value="Genomic_DNA"/>
</dbReference>
<feature type="transmembrane region" description="Helical" evidence="20">
    <location>
        <begin position="861"/>
        <end position="883"/>
    </location>
</feature>
<keyword evidence="9" id="KW-1015">Disulfide bond</keyword>
<dbReference type="InterPro" id="IPR006202">
    <property type="entry name" value="Neur_chan_lig-bd"/>
</dbReference>
<evidence type="ECO:0000259" key="23">
    <source>
        <dbReference type="Pfam" id="PF02932"/>
    </source>
</evidence>
<dbReference type="InterPro" id="IPR006201">
    <property type="entry name" value="Neur_channel"/>
</dbReference>
<dbReference type="CDD" id="cd19063">
    <property type="entry name" value="LGIC_TM_5-HT3"/>
    <property type="match status" value="2"/>
</dbReference>
<keyword evidence="3 20" id="KW-0812">Transmembrane</keyword>
<evidence type="ECO:0000256" key="4">
    <source>
        <dbReference type="ARBA" id="ARBA00022729"/>
    </source>
</evidence>
<keyword evidence="6" id="KW-0770">Synapse</keyword>
<dbReference type="GO" id="GO:0045211">
    <property type="term" value="C:postsynaptic membrane"/>
    <property type="evidence" value="ECO:0007669"/>
    <property type="project" value="UniProtKB-SubCell"/>
</dbReference>
<evidence type="ECO:0000313" key="24">
    <source>
        <dbReference type="EMBL" id="KAG7507273.1"/>
    </source>
</evidence>
<feature type="transmembrane region" description="Helical" evidence="20">
    <location>
        <begin position="252"/>
        <end position="269"/>
    </location>
</feature>
<keyword evidence="5 20" id="KW-1133">Transmembrane helix</keyword>
<evidence type="ECO:0000256" key="15">
    <source>
        <dbReference type="ARBA" id="ARBA00034104"/>
    </source>
</evidence>
<evidence type="ECO:0000313" key="25">
    <source>
        <dbReference type="Proteomes" id="UP000693946"/>
    </source>
</evidence>
<comment type="catalytic activity">
    <reaction evidence="18">
        <text>Ca(2+)(in) = Ca(2+)(out)</text>
        <dbReference type="Rhea" id="RHEA:29671"/>
        <dbReference type="ChEBI" id="CHEBI:29108"/>
    </reaction>
</comment>
<keyword evidence="2" id="KW-1003">Cell membrane</keyword>
<feature type="transmembrane region" description="Helical" evidence="20">
    <location>
        <begin position="281"/>
        <end position="299"/>
    </location>
</feature>
<comment type="function">
    <text evidence="19">Forms serotonin (5-hydroxytryptamine/5-HT3)-activated cation-selective channel complexes, which when activated cause fast, depolarizing responses in neurons.</text>
</comment>
<dbReference type="FunFam" id="1.20.58.390:FF:000103">
    <property type="entry name" value="Si:ch211-256e16.10"/>
    <property type="match status" value="2"/>
</dbReference>
<dbReference type="FunFam" id="2.70.170.10:FF:000017">
    <property type="entry name" value="5-hydroxytryptamine receptor 3A"/>
    <property type="match status" value="2"/>
</dbReference>
<evidence type="ECO:0000256" key="8">
    <source>
        <dbReference type="ARBA" id="ARBA00023136"/>
    </source>
</evidence>
<keyword evidence="25" id="KW-1185">Reference proteome</keyword>
<feature type="signal peptide" evidence="21">
    <location>
        <begin position="1"/>
        <end position="17"/>
    </location>
</feature>
<feature type="transmembrane region" description="Helical" evidence="20">
    <location>
        <begin position="669"/>
        <end position="688"/>
    </location>
</feature>
<dbReference type="Pfam" id="PF02931">
    <property type="entry name" value="Neur_chan_LBD"/>
    <property type="match status" value="2"/>
</dbReference>
<evidence type="ECO:0000256" key="14">
    <source>
        <dbReference type="ARBA" id="ARBA00023303"/>
    </source>
</evidence>
<feature type="domain" description="Neurotransmitter-gated ion-channel ligand-binding" evidence="22">
    <location>
        <begin position="56"/>
        <end position="219"/>
    </location>
</feature>
<keyword evidence="7" id="KW-0406">Ion transport</keyword>
<evidence type="ECO:0000256" key="5">
    <source>
        <dbReference type="ARBA" id="ARBA00022989"/>
    </source>
</evidence>
<feature type="domain" description="Neurotransmitter-gated ion-channel transmembrane" evidence="23">
    <location>
        <begin position="676"/>
        <end position="760"/>
    </location>
</feature>
<evidence type="ECO:0000256" key="7">
    <source>
        <dbReference type="ARBA" id="ARBA00023065"/>
    </source>
</evidence>
<evidence type="ECO:0000256" key="11">
    <source>
        <dbReference type="ARBA" id="ARBA00023180"/>
    </source>
</evidence>
<evidence type="ECO:0000256" key="6">
    <source>
        <dbReference type="ARBA" id="ARBA00023018"/>
    </source>
</evidence>
<evidence type="ECO:0000256" key="18">
    <source>
        <dbReference type="ARBA" id="ARBA00036634"/>
    </source>
</evidence>
<dbReference type="AlphaFoldDB" id="A0AAV6RP65"/>
<reference evidence="24 25" key="1">
    <citation type="journal article" date="2021" name="Sci. Rep.">
        <title>Chromosome anchoring in Senegalese sole (Solea senegalensis) reveals sex-associated markers and genome rearrangements in flatfish.</title>
        <authorList>
            <person name="Guerrero-Cozar I."/>
            <person name="Gomez-Garrido J."/>
            <person name="Berbel C."/>
            <person name="Martinez-Blanch J.F."/>
            <person name="Alioto T."/>
            <person name="Claros M.G."/>
            <person name="Gagnaire P.A."/>
            <person name="Manchado M."/>
        </authorList>
    </citation>
    <scope>NUCLEOTIDE SEQUENCE [LARGE SCALE GENOMIC DNA]</scope>
    <source>
        <strain evidence="24">Sse05_10M</strain>
    </source>
</reference>
<dbReference type="PANTHER" id="PTHR18945">
    <property type="entry name" value="NEUROTRANSMITTER GATED ION CHANNEL"/>
    <property type="match status" value="1"/>
</dbReference>
<evidence type="ECO:0000256" key="2">
    <source>
        <dbReference type="ARBA" id="ARBA00022475"/>
    </source>
</evidence>
<keyword evidence="13" id="KW-1071">Ligand-gated ion channel</keyword>
<keyword evidence="1" id="KW-0813">Transport</keyword>
<feature type="transmembrane region" description="Helical" evidence="20">
    <location>
        <begin position="729"/>
        <end position="756"/>
    </location>
</feature>
<keyword evidence="11" id="KW-0325">Glycoprotein</keyword>
<proteinExistence type="predicted"/>
<keyword evidence="4 21" id="KW-0732">Signal</keyword>
<evidence type="ECO:0000256" key="3">
    <source>
        <dbReference type="ARBA" id="ARBA00022692"/>
    </source>
</evidence>
<feature type="transmembrane region" description="Helical" evidence="20">
    <location>
        <begin position="221"/>
        <end position="240"/>
    </location>
</feature>
<comment type="catalytic activity">
    <reaction evidence="16">
        <text>K(+)(in) = K(+)(out)</text>
        <dbReference type="Rhea" id="RHEA:29463"/>
        <dbReference type="ChEBI" id="CHEBI:29103"/>
    </reaction>
</comment>
<dbReference type="InterPro" id="IPR018000">
    <property type="entry name" value="Neurotransmitter_ion_chnl_CS"/>
</dbReference>
<name>A0AAV6RP65_SOLSE</name>
<dbReference type="InterPro" id="IPR049944">
    <property type="entry name" value="LGIC_TM_5-HT3"/>
</dbReference>
<feature type="domain" description="Neurotransmitter-gated ion-channel transmembrane" evidence="23">
    <location>
        <begin position="228"/>
        <end position="312"/>
    </location>
</feature>
<keyword evidence="10 24" id="KW-0675">Receptor</keyword>
<keyword evidence="12" id="KW-0628">Postsynaptic cell membrane</keyword>
<dbReference type="InterPro" id="IPR006029">
    <property type="entry name" value="Neurotrans-gated_channel_TM"/>
</dbReference>
<dbReference type="GO" id="GO:0005230">
    <property type="term" value="F:extracellular ligand-gated monoatomic ion channel activity"/>
    <property type="evidence" value="ECO:0007669"/>
    <property type="project" value="InterPro"/>
</dbReference>
<evidence type="ECO:0000256" key="21">
    <source>
        <dbReference type="SAM" id="SignalP"/>
    </source>
</evidence>
<feature type="chain" id="PRO_5043563314" evidence="21">
    <location>
        <begin position="18"/>
        <end position="886"/>
    </location>
</feature>
<evidence type="ECO:0000256" key="9">
    <source>
        <dbReference type="ARBA" id="ARBA00023157"/>
    </source>
</evidence>
<keyword evidence="8 20" id="KW-0472">Membrane</keyword>
<comment type="caution">
    <text evidence="24">The sequence shown here is derived from an EMBL/GenBank/DDBJ whole genome shotgun (WGS) entry which is preliminary data.</text>
</comment>
<dbReference type="PROSITE" id="PS00236">
    <property type="entry name" value="NEUROTR_ION_CHANNEL"/>
    <property type="match status" value="2"/>
</dbReference>
<dbReference type="GO" id="GO:0004888">
    <property type="term" value="F:transmembrane signaling receptor activity"/>
    <property type="evidence" value="ECO:0007669"/>
    <property type="project" value="InterPro"/>
</dbReference>
<evidence type="ECO:0000256" key="12">
    <source>
        <dbReference type="ARBA" id="ARBA00023257"/>
    </source>
</evidence>
<protein>
    <submittedName>
        <fullName evidence="24">5-hydroxytryptamine receptor 3A-like</fullName>
    </submittedName>
</protein>
<accession>A0AAV6RP65</accession>
<evidence type="ECO:0000256" key="16">
    <source>
        <dbReference type="ARBA" id="ARBA00034430"/>
    </source>
</evidence>
<organism evidence="24 25">
    <name type="scientific">Solea senegalensis</name>
    <name type="common">Senegalese sole</name>
    <dbReference type="NCBI Taxonomy" id="28829"/>
    <lineage>
        <taxon>Eukaryota</taxon>
        <taxon>Metazoa</taxon>
        <taxon>Chordata</taxon>
        <taxon>Craniata</taxon>
        <taxon>Vertebrata</taxon>
        <taxon>Euteleostomi</taxon>
        <taxon>Actinopterygii</taxon>
        <taxon>Neopterygii</taxon>
        <taxon>Teleostei</taxon>
        <taxon>Neoteleostei</taxon>
        <taxon>Acanthomorphata</taxon>
        <taxon>Carangaria</taxon>
        <taxon>Pleuronectiformes</taxon>
        <taxon>Pleuronectoidei</taxon>
        <taxon>Soleidae</taxon>
        <taxon>Solea</taxon>
    </lineage>
</organism>
<evidence type="ECO:0000256" key="13">
    <source>
        <dbReference type="ARBA" id="ARBA00023286"/>
    </source>
</evidence>